<reference evidence="3" key="1">
    <citation type="journal article" date="2023" name="Mol. Biol. Evol.">
        <title>Third-Generation Sequencing Reveals the Adaptive Role of the Epigenome in Three Deep-Sea Polychaetes.</title>
        <authorList>
            <person name="Perez M."/>
            <person name="Aroh O."/>
            <person name="Sun Y."/>
            <person name="Lan Y."/>
            <person name="Juniper S.K."/>
            <person name="Young C.R."/>
            <person name="Angers B."/>
            <person name="Qian P.Y."/>
        </authorList>
    </citation>
    <scope>NUCLEOTIDE SEQUENCE</scope>
    <source>
        <strain evidence="3">R07B-5</strain>
    </source>
</reference>
<keyword evidence="4" id="KW-1185">Reference proteome</keyword>
<keyword evidence="2" id="KW-0472">Membrane</keyword>
<gene>
    <name evidence="3" type="ORF">NP493_397g01036</name>
</gene>
<sequence>MDAAALIALGCKWLRDVTQRLLTLTNINKLEMDSYLTCGQYWKKKGGDIENKSCWPPGRRLGDSSGQLRSEETWRSSPSAEPGPSPPTKSPASSDRDPEDAGDFVGGEGPGSADGDVRHVSSERSCPEEYYTVVLVLLVIVITTEVLVGLLAIFVTHTRNYYKEYQHDMCSKFTAFWCKLFSHKRKHARPNEVDNPGLDVSSVDVEGGNDAFCGGLRTGVPIWEEQLQQAELAAIEADVDRANLILQMDKETKRQRDITRALQAAQKEFGSSDVKTDMEKRRRDLEQTEKRLLDIDAGLQQCGATMRRLDVLRRQNELLSGNVEEAVLKRVTFWQNTINYLLYLSSDSDIRSGSTIR</sequence>
<feature type="transmembrane region" description="Helical" evidence="2">
    <location>
        <begin position="130"/>
        <end position="155"/>
    </location>
</feature>
<keyword evidence="2" id="KW-0812">Transmembrane</keyword>
<comment type="caution">
    <text evidence="3">The sequence shown here is derived from an EMBL/GenBank/DDBJ whole genome shotgun (WGS) entry which is preliminary data.</text>
</comment>
<dbReference type="AlphaFoldDB" id="A0AAD9L2Z2"/>
<feature type="region of interest" description="Disordered" evidence="1">
    <location>
        <begin position="53"/>
        <end position="120"/>
    </location>
</feature>
<dbReference type="Proteomes" id="UP001209878">
    <property type="component" value="Unassembled WGS sequence"/>
</dbReference>
<evidence type="ECO:0000256" key="2">
    <source>
        <dbReference type="SAM" id="Phobius"/>
    </source>
</evidence>
<organism evidence="3 4">
    <name type="scientific">Ridgeia piscesae</name>
    <name type="common">Tubeworm</name>
    <dbReference type="NCBI Taxonomy" id="27915"/>
    <lineage>
        <taxon>Eukaryota</taxon>
        <taxon>Metazoa</taxon>
        <taxon>Spiralia</taxon>
        <taxon>Lophotrochozoa</taxon>
        <taxon>Annelida</taxon>
        <taxon>Polychaeta</taxon>
        <taxon>Sedentaria</taxon>
        <taxon>Canalipalpata</taxon>
        <taxon>Sabellida</taxon>
        <taxon>Siboglinidae</taxon>
        <taxon>Ridgeia</taxon>
    </lineage>
</organism>
<dbReference type="EMBL" id="JAODUO010000397">
    <property type="protein sequence ID" value="KAK2181453.1"/>
    <property type="molecule type" value="Genomic_DNA"/>
</dbReference>
<name>A0AAD9L2Z2_RIDPI</name>
<protein>
    <submittedName>
        <fullName evidence="3">Uncharacterized protein</fullName>
    </submittedName>
</protein>
<evidence type="ECO:0000256" key="1">
    <source>
        <dbReference type="SAM" id="MobiDB-lite"/>
    </source>
</evidence>
<accession>A0AAD9L2Z2</accession>
<proteinExistence type="predicted"/>
<evidence type="ECO:0000313" key="3">
    <source>
        <dbReference type="EMBL" id="KAK2181453.1"/>
    </source>
</evidence>
<evidence type="ECO:0000313" key="4">
    <source>
        <dbReference type="Proteomes" id="UP001209878"/>
    </source>
</evidence>
<keyword evidence="2" id="KW-1133">Transmembrane helix</keyword>